<feature type="transmembrane region" description="Helical" evidence="5">
    <location>
        <begin position="411"/>
        <end position="432"/>
    </location>
</feature>
<evidence type="ECO:0000256" key="1">
    <source>
        <dbReference type="ARBA" id="ARBA00004141"/>
    </source>
</evidence>
<proteinExistence type="predicted"/>
<reference evidence="7" key="1">
    <citation type="submission" date="2024-07" db="EMBL/GenBank/DDBJ databases">
        <title>Two chromosome-level genome assemblies of Korean endemic species Abeliophyllum distichum and Forsythia ovata (Oleaceae).</title>
        <authorList>
            <person name="Jang H."/>
        </authorList>
    </citation>
    <scope>NUCLEOTIDE SEQUENCE [LARGE SCALE GENOMIC DNA]</scope>
</reference>
<dbReference type="PANTHER" id="PTHR20661">
    <property type="entry name" value="PHOSPHATIDYLINOSITOL-GLYCAN BIOSYNTHESIS CLASS W PROTEIN"/>
    <property type="match status" value="1"/>
</dbReference>
<keyword evidence="3 5" id="KW-1133">Transmembrane helix</keyword>
<evidence type="ECO:0008006" key="8">
    <source>
        <dbReference type="Google" id="ProtNLM"/>
    </source>
</evidence>
<dbReference type="Pfam" id="PF06423">
    <property type="entry name" value="GWT1"/>
    <property type="match status" value="1"/>
</dbReference>
<dbReference type="GO" id="GO:0008374">
    <property type="term" value="F:O-acyltransferase activity"/>
    <property type="evidence" value="ECO:0007669"/>
    <property type="project" value="UniProtKB-ARBA"/>
</dbReference>
<feature type="transmembrane region" description="Helical" evidence="5">
    <location>
        <begin position="209"/>
        <end position="229"/>
    </location>
</feature>
<feature type="transmembrane region" description="Helical" evidence="5">
    <location>
        <begin position="301"/>
        <end position="320"/>
    </location>
</feature>
<dbReference type="EMBL" id="JBFOLK010000004">
    <property type="protein sequence ID" value="KAL2518991.1"/>
    <property type="molecule type" value="Genomic_DNA"/>
</dbReference>
<feature type="transmembrane region" description="Helical" evidence="5">
    <location>
        <begin position="340"/>
        <end position="361"/>
    </location>
</feature>
<evidence type="ECO:0000313" key="6">
    <source>
        <dbReference type="EMBL" id="KAL2518991.1"/>
    </source>
</evidence>
<accession>A0ABD1U1W8</accession>
<feature type="transmembrane region" description="Helical" evidence="5">
    <location>
        <begin position="178"/>
        <end position="197"/>
    </location>
</feature>
<evidence type="ECO:0000256" key="2">
    <source>
        <dbReference type="ARBA" id="ARBA00022692"/>
    </source>
</evidence>
<feature type="transmembrane region" description="Helical" evidence="5">
    <location>
        <begin position="381"/>
        <end position="399"/>
    </location>
</feature>
<evidence type="ECO:0000256" key="5">
    <source>
        <dbReference type="SAM" id="Phobius"/>
    </source>
</evidence>
<dbReference type="AlphaFoldDB" id="A0ABD1U1W8"/>
<dbReference type="Proteomes" id="UP001604336">
    <property type="component" value="Unassembled WGS sequence"/>
</dbReference>
<comment type="subcellular location">
    <subcellularLocation>
        <location evidence="1">Membrane</location>
        <topology evidence="1">Multi-pass membrane protein</topology>
    </subcellularLocation>
</comment>
<protein>
    <recommendedName>
        <fullName evidence="8">GPI-anchored wall transfer protein</fullName>
    </recommendedName>
</protein>
<dbReference type="GO" id="GO:0006505">
    <property type="term" value="P:GPI anchor metabolic process"/>
    <property type="evidence" value="ECO:0007669"/>
    <property type="project" value="UniProtKB-ARBA"/>
</dbReference>
<feature type="transmembrane region" description="Helical" evidence="5">
    <location>
        <begin position="139"/>
        <end position="157"/>
    </location>
</feature>
<keyword evidence="7" id="KW-1185">Reference proteome</keyword>
<dbReference type="PANTHER" id="PTHR20661:SF0">
    <property type="entry name" value="PHOSPHATIDYLINOSITOL-GLYCAN BIOSYNTHESIS CLASS W PROTEIN"/>
    <property type="match status" value="1"/>
</dbReference>
<evidence type="ECO:0000256" key="3">
    <source>
        <dbReference type="ARBA" id="ARBA00022989"/>
    </source>
</evidence>
<feature type="transmembrane region" description="Helical" evidence="5">
    <location>
        <begin position="276"/>
        <end position="294"/>
    </location>
</feature>
<feature type="transmembrane region" description="Helical" evidence="5">
    <location>
        <begin position="114"/>
        <end position="133"/>
    </location>
</feature>
<evidence type="ECO:0000313" key="7">
    <source>
        <dbReference type="Proteomes" id="UP001604336"/>
    </source>
</evidence>
<dbReference type="GO" id="GO:0016020">
    <property type="term" value="C:membrane"/>
    <property type="evidence" value="ECO:0007669"/>
    <property type="project" value="UniProtKB-SubCell"/>
</dbReference>
<dbReference type="PIRSF" id="PIRSF017321">
    <property type="entry name" value="GWT1"/>
    <property type="match status" value="1"/>
</dbReference>
<keyword evidence="4 5" id="KW-0472">Membrane</keyword>
<feature type="transmembrane region" description="Helical" evidence="5">
    <location>
        <begin position="241"/>
        <end position="261"/>
    </location>
</feature>
<evidence type="ECO:0000256" key="4">
    <source>
        <dbReference type="ARBA" id="ARBA00023136"/>
    </source>
</evidence>
<comment type="caution">
    <text evidence="6">The sequence shown here is derived from an EMBL/GenBank/DDBJ whole genome shotgun (WGS) entry which is preliminary data.</text>
</comment>
<sequence length="504" mass="56587">MNRDYSAEIIKRIKPYENNCTNLLHNLTTKYRYISKLFRVSMDSPVKSFNPSKHLKEQFVSNLTGSSKLEISLLLTALSVLILIRRSIGFNYVSTGPIKKNDNAAVCNKNLRAYIAELVVDSTCILVPYILFLTVLAEWTYTTAISMILLLLFMMAVKRNGSSFLQECNMDSIRANISSYRVSMMLVTCFCILAVDFKIFPRRYAKTETYGTSLMDLGVGSFVLANSLVSRQARGISNMTLRNALCSTSPLIFLGFARLISTTSVDYQVHVGEYGVHWNFFFTLAAVSILTSIVNVSPNQCGILGSFILIGYQVFLSRGLNEYLLSEKRGTNVMSQNKEGIFSIFGYWGMYLVGVRIGSYLFFENNVDTALRTNKWTRTRVWSLCLFFWSTTLFLDLHVERVSRRTCNLAYVSLVLAINLQVLAILMLSNYIPGGKISAMEEAFNRNLLGSFLLANILTGLVNLSVDTLLVPPISALAILFAYGFILSFAVGSADFLGIKLKFW</sequence>
<feature type="transmembrane region" description="Helical" evidence="5">
    <location>
        <begin position="474"/>
        <end position="499"/>
    </location>
</feature>
<name>A0ABD1U1W8_9LAMI</name>
<dbReference type="InterPro" id="IPR009447">
    <property type="entry name" value="PIGW/GWT1"/>
</dbReference>
<feature type="transmembrane region" description="Helical" evidence="5">
    <location>
        <begin position="444"/>
        <end position="462"/>
    </location>
</feature>
<organism evidence="6 7">
    <name type="scientific">Abeliophyllum distichum</name>
    <dbReference type="NCBI Taxonomy" id="126358"/>
    <lineage>
        <taxon>Eukaryota</taxon>
        <taxon>Viridiplantae</taxon>
        <taxon>Streptophyta</taxon>
        <taxon>Embryophyta</taxon>
        <taxon>Tracheophyta</taxon>
        <taxon>Spermatophyta</taxon>
        <taxon>Magnoliopsida</taxon>
        <taxon>eudicotyledons</taxon>
        <taxon>Gunneridae</taxon>
        <taxon>Pentapetalae</taxon>
        <taxon>asterids</taxon>
        <taxon>lamiids</taxon>
        <taxon>Lamiales</taxon>
        <taxon>Oleaceae</taxon>
        <taxon>Forsythieae</taxon>
        <taxon>Abeliophyllum</taxon>
    </lineage>
</organism>
<keyword evidence="2 5" id="KW-0812">Transmembrane</keyword>
<gene>
    <name evidence="6" type="ORF">Adt_15238</name>
</gene>